<comment type="caution">
    <text evidence="9">The sequence shown here is derived from an EMBL/GenBank/DDBJ whole genome shotgun (WGS) entry which is preliminary data.</text>
</comment>
<feature type="compositionally biased region" description="Low complexity" evidence="7">
    <location>
        <begin position="750"/>
        <end position="764"/>
    </location>
</feature>
<gene>
    <name evidence="9" type="primary">MAATS1</name>
    <name evidence="9" type="ORF">AV530_012465</name>
</gene>
<dbReference type="Pfam" id="PF14738">
    <property type="entry name" value="CFAP91"/>
    <property type="match status" value="1"/>
</dbReference>
<evidence type="ECO:0000256" key="3">
    <source>
        <dbReference type="ARBA" id="ARBA00023212"/>
    </source>
</evidence>
<feature type="domain" description="CFAP91" evidence="8">
    <location>
        <begin position="181"/>
        <end position="333"/>
    </location>
</feature>
<comment type="similarity">
    <text evidence="5">Belongs to the CFAP91 family.</text>
</comment>
<evidence type="ECO:0000256" key="4">
    <source>
        <dbReference type="ARBA" id="ARBA00023273"/>
    </source>
</evidence>
<dbReference type="EMBL" id="LSYS01008075">
    <property type="protein sequence ID" value="OPJ69400.1"/>
    <property type="molecule type" value="Genomic_DNA"/>
</dbReference>
<keyword evidence="10" id="KW-1185">Reference proteome</keyword>
<proteinExistence type="inferred from homology"/>
<sequence>MSRTVTGAVPASLGGDRCGQMAPGRTFDCPYDPLYTQSSEKDHSKSNIHVQLVGDKVVNAPRFRSMFNSLIHFPGYSLFLESKDPLPPFIDRRWREGSQQRLEALQQLAAAQSSLQIPQIVYEDPEVSGRNRYKYFARPLIPSNMLLPLNIAYPMAKTEPYVHSATRDREVFGPRFRTLGTQTDYRDGEAQTDPYSPEYVVPGGSVPELLTLATLTWGRGLPAGLAEVEMIERAREKRAWEATLPPMVNALQIAKRRKMMDAMERKEWAFREQEIEKLQEARLEVLKKLLQRRVENQNELDAKRLDDHWHNHQKAKEEKIKKIQHDYALMLRKLIAKSKKNVMGKLERRDIIKDYTDFGSQTYAPLSKTGYFPDNHSEHYVVENFYLNTFAGLCELEASLPDSVTQLTIKAPKPKCTTTKTGYIKRSARLEVELAKVHQALLEKKNKVKEPKKPLRFLEKVEKPIPRPPTPILQKPSIEEEEIELAVICLQKLLRGRAIQNMMFEEKEKQVELIRELRTTHALQEDGQLLLKAEEKNILALKQQHDMKMHKLSSMENHLAREEGRVLANMLDFLSKELLRLQEERKIHAFVMLAERQRQMREAEESGRRQVEERRRQEEDELFRQVVKVHQSTVDSYLEDIILSSMENTAEEQAREEVQRMAVEINDIAYEMESRRTRLQSEEIVAELVYDFMIPEAEKMSIREKVRQSQRKHIYAAHQIIHRGTERVVADLALSQETCTSKIKRDPPDGTASTALSGTAAGARGADRICSAPVAQVAAKLLFEESPGEMSDESDEDPTAS</sequence>
<organism evidence="9 10">
    <name type="scientific">Patagioenas fasciata monilis</name>
    <dbReference type="NCBI Taxonomy" id="372326"/>
    <lineage>
        <taxon>Eukaryota</taxon>
        <taxon>Metazoa</taxon>
        <taxon>Chordata</taxon>
        <taxon>Craniata</taxon>
        <taxon>Vertebrata</taxon>
        <taxon>Euteleostomi</taxon>
        <taxon>Archelosauria</taxon>
        <taxon>Archosauria</taxon>
        <taxon>Dinosauria</taxon>
        <taxon>Saurischia</taxon>
        <taxon>Theropoda</taxon>
        <taxon>Coelurosauria</taxon>
        <taxon>Aves</taxon>
        <taxon>Neognathae</taxon>
        <taxon>Neoaves</taxon>
        <taxon>Columbimorphae</taxon>
        <taxon>Columbiformes</taxon>
        <taxon>Columbidae</taxon>
        <taxon>Patagioenas</taxon>
    </lineage>
</organism>
<feature type="region of interest" description="Disordered" evidence="7">
    <location>
        <begin position="741"/>
        <end position="765"/>
    </location>
</feature>
<name>A0A1V4JBC8_PATFA</name>
<protein>
    <recommendedName>
        <fullName evidence="6">Cilia- and flagella-associated protein 91</fullName>
    </recommendedName>
</protein>
<evidence type="ECO:0000256" key="2">
    <source>
        <dbReference type="ARBA" id="ARBA00022490"/>
    </source>
</evidence>
<evidence type="ECO:0000313" key="10">
    <source>
        <dbReference type="Proteomes" id="UP000190648"/>
    </source>
</evidence>
<comment type="subcellular location">
    <subcellularLocation>
        <location evidence="1">Cytoplasm</location>
        <location evidence="1">Cytoskeleton</location>
        <location evidence="1">Cilium axoneme</location>
    </subcellularLocation>
</comment>
<keyword evidence="3" id="KW-0206">Cytoskeleton</keyword>
<dbReference type="OrthoDB" id="567787at2759"/>
<evidence type="ECO:0000256" key="7">
    <source>
        <dbReference type="SAM" id="MobiDB-lite"/>
    </source>
</evidence>
<dbReference type="InterPro" id="IPR032840">
    <property type="entry name" value="CFAP91_dom"/>
</dbReference>
<dbReference type="GO" id="GO:0005930">
    <property type="term" value="C:axoneme"/>
    <property type="evidence" value="ECO:0007669"/>
    <property type="project" value="UniProtKB-SubCell"/>
</dbReference>
<dbReference type="PANTHER" id="PTHR22455">
    <property type="entry name" value="CILIA- AND FLAGELLA-ASSOCIATED PROTEIN 91"/>
    <property type="match status" value="1"/>
</dbReference>
<dbReference type="PANTHER" id="PTHR22455:SF10">
    <property type="entry name" value="CILIA- AND FLAGELLA-ASSOCIATED PROTEIN 91"/>
    <property type="match status" value="1"/>
</dbReference>
<evidence type="ECO:0000313" key="9">
    <source>
        <dbReference type="EMBL" id="OPJ69400.1"/>
    </source>
</evidence>
<evidence type="ECO:0000259" key="8">
    <source>
        <dbReference type="Pfam" id="PF14738"/>
    </source>
</evidence>
<dbReference type="AlphaFoldDB" id="A0A1V4JBC8"/>
<dbReference type="STRING" id="372326.A0A1V4JBC8"/>
<keyword evidence="2" id="KW-0963">Cytoplasm</keyword>
<evidence type="ECO:0000256" key="5">
    <source>
        <dbReference type="ARBA" id="ARBA00029468"/>
    </source>
</evidence>
<evidence type="ECO:0000256" key="1">
    <source>
        <dbReference type="ARBA" id="ARBA00004430"/>
    </source>
</evidence>
<keyword evidence="4" id="KW-0966">Cell projection</keyword>
<reference evidence="9 10" key="1">
    <citation type="submission" date="2016-02" db="EMBL/GenBank/DDBJ databases">
        <title>Band-tailed pigeon sequencing and assembly.</title>
        <authorList>
            <person name="Soares A.E."/>
            <person name="Novak B.J."/>
            <person name="Rice E.S."/>
            <person name="O'Connell B."/>
            <person name="Chang D."/>
            <person name="Weber S."/>
            <person name="Shapiro B."/>
        </authorList>
    </citation>
    <scope>NUCLEOTIDE SEQUENCE [LARGE SCALE GENOMIC DNA]</scope>
    <source>
        <strain evidence="9">BTP2013</strain>
        <tissue evidence="9">Blood</tissue>
    </source>
</reference>
<dbReference type="Proteomes" id="UP000190648">
    <property type="component" value="Unassembled WGS sequence"/>
</dbReference>
<dbReference type="InterPro" id="IPR026720">
    <property type="entry name" value="CFAP91"/>
</dbReference>
<evidence type="ECO:0000256" key="6">
    <source>
        <dbReference type="ARBA" id="ARBA00029555"/>
    </source>
</evidence>
<accession>A0A1V4JBC8</accession>